<feature type="region of interest" description="Disordered" evidence="1">
    <location>
        <begin position="1"/>
        <end position="29"/>
    </location>
</feature>
<feature type="compositionally biased region" description="Polar residues" evidence="1">
    <location>
        <begin position="89"/>
        <end position="106"/>
    </location>
</feature>
<feature type="compositionally biased region" description="Gly residues" evidence="1">
    <location>
        <begin position="264"/>
        <end position="275"/>
    </location>
</feature>
<dbReference type="Proteomes" id="UP000305067">
    <property type="component" value="Unassembled WGS sequence"/>
</dbReference>
<accession>A0A5C3QDD7</accession>
<feature type="region of interest" description="Disordered" evidence="1">
    <location>
        <begin position="194"/>
        <end position="235"/>
    </location>
</feature>
<feature type="compositionally biased region" description="Low complexity" evidence="1">
    <location>
        <begin position="282"/>
        <end position="291"/>
    </location>
</feature>
<dbReference type="EMBL" id="ML178830">
    <property type="protein sequence ID" value="TFL00076.1"/>
    <property type="molecule type" value="Genomic_DNA"/>
</dbReference>
<evidence type="ECO:0000313" key="2">
    <source>
        <dbReference type="EMBL" id="TFL00076.1"/>
    </source>
</evidence>
<feature type="compositionally biased region" description="Gly residues" evidence="1">
    <location>
        <begin position="143"/>
        <end position="153"/>
    </location>
</feature>
<reference evidence="2 3" key="1">
    <citation type="journal article" date="2019" name="Nat. Ecol. Evol.">
        <title>Megaphylogeny resolves global patterns of mushroom evolution.</title>
        <authorList>
            <person name="Varga T."/>
            <person name="Krizsan K."/>
            <person name="Foldi C."/>
            <person name="Dima B."/>
            <person name="Sanchez-Garcia M."/>
            <person name="Sanchez-Ramirez S."/>
            <person name="Szollosi G.J."/>
            <person name="Szarkandi J.G."/>
            <person name="Papp V."/>
            <person name="Albert L."/>
            <person name="Andreopoulos W."/>
            <person name="Angelini C."/>
            <person name="Antonin V."/>
            <person name="Barry K.W."/>
            <person name="Bougher N.L."/>
            <person name="Buchanan P."/>
            <person name="Buyck B."/>
            <person name="Bense V."/>
            <person name="Catcheside P."/>
            <person name="Chovatia M."/>
            <person name="Cooper J."/>
            <person name="Damon W."/>
            <person name="Desjardin D."/>
            <person name="Finy P."/>
            <person name="Geml J."/>
            <person name="Haridas S."/>
            <person name="Hughes K."/>
            <person name="Justo A."/>
            <person name="Karasinski D."/>
            <person name="Kautmanova I."/>
            <person name="Kiss B."/>
            <person name="Kocsube S."/>
            <person name="Kotiranta H."/>
            <person name="LaButti K.M."/>
            <person name="Lechner B.E."/>
            <person name="Liimatainen K."/>
            <person name="Lipzen A."/>
            <person name="Lukacs Z."/>
            <person name="Mihaltcheva S."/>
            <person name="Morgado L.N."/>
            <person name="Niskanen T."/>
            <person name="Noordeloos M.E."/>
            <person name="Ohm R.A."/>
            <person name="Ortiz-Santana B."/>
            <person name="Ovrebo C."/>
            <person name="Racz N."/>
            <person name="Riley R."/>
            <person name="Savchenko A."/>
            <person name="Shiryaev A."/>
            <person name="Soop K."/>
            <person name="Spirin V."/>
            <person name="Szebenyi C."/>
            <person name="Tomsovsky M."/>
            <person name="Tulloss R.E."/>
            <person name="Uehling J."/>
            <person name="Grigoriev I.V."/>
            <person name="Vagvolgyi C."/>
            <person name="Papp T."/>
            <person name="Martin F.M."/>
            <person name="Miettinen O."/>
            <person name="Hibbett D.S."/>
            <person name="Nagy L.G."/>
        </authorList>
    </citation>
    <scope>NUCLEOTIDE SEQUENCE [LARGE SCALE GENOMIC DNA]</scope>
    <source>
        <strain evidence="2 3">CBS 309.79</strain>
    </source>
</reference>
<feature type="compositionally biased region" description="Polar residues" evidence="1">
    <location>
        <begin position="197"/>
        <end position="206"/>
    </location>
</feature>
<dbReference type="AlphaFoldDB" id="A0A5C3QDD7"/>
<proteinExistence type="predicted"/>
<feature type="compositionally biased region" description="Low complexity" evidence="1">
    <location>
        <begin position="299"/>
        <end position="323"/>
    </location>
</feature>
<feature type="region of interest" description="Disordered" evidence="1">
    <location>
        <begin position="54"/>
        <end position="156"/>
    </location>
</feature>
<keyword evidence="3" id="KW-1185">Reference proteome</keyword>
<evidence type="ECO:0000313" key="3">
    <source>
        <dbReference type="Proteomes" id="UP000305067"/>
    </source>
</evidence>
<gene>
    <name evidence="2" type="ORF">BDV98DRAFT_119100</name>
</gene>
<feature type="region of interest" description="Disordered" evidence="1">
    <location>
        <begin position="264"/>
        <end position="367"/>
    </location>
</feature>
<feature type="compositionally biased region" description="Low complexity" evidence="1">
    <location>
        <begin position="1"/>
        <end position="10"/>
    </location>
</feature>
<organism evidence="2 3">
    <name type="scientific">Pterulicium gracile</name>
    <dbReference type="NCBI Taxonomy" id="1884261"/>
    <lineage>
        <taxon>Eukaryota</taxon>
        <taxon>Fungi</taxon>
        <taxon>Dikarya</taxon>
        <taxon>Basidiomycota</taxon>
        <taxon>Agaricomycotina</taxon>
        <taxon>Agaricomycetes</taxon>
        <taxon>Agaricomycetidae</taxon>
        <taxon>Agaricales</taxon>
        <taxon>Pleurotineae</taxon>
        <taxon>Pterulaceae</taxon>
        <taxon>Pterulicium</taxon>
    </lineage>
</organism>
<sequence length="395" mass="41787">MSNNNSNNNNRASLLSGLRTGGVRSTSHSGLPIPHTSAIGGFFNVPGGLNSFQQQGMGMGTNAGYYPPEQDDQYDEQPGYHDFNDQHQHQYLAQSQSPPQGRQTMPMTAAVDGPNNRFLSQQQQQQMLLAQQQAQQQQRQGTPGRGGGQGQQGQGQDALQMQMMQLEILKLQALQAQQYQAEILAQAQLIHQAQAQSPPTRRSVSSYHPPATAGPMATSFGQQAQSPPPRQRFAHLGLGVDSNASNLGSGGDHQQVPMTAALGGRFGMRTGTGGRGGDDDSFSGTTVISGGTSLGGGSSSVTSSLSSSNSNVNSLSTSNSNSTAASTPSKGDAATSWRRATTSGAPKPTTERERVNPITGRPSNQAGRLTFTFPLHIAFGLEPQFRRRDADVHTA</sequence>
<protein>
    <submittedName>
        <fullName evidence="2">Uncharacterized protein</fullName>
    </submittedName>
</protein>
<dbReference type="OrthoDB" id="3052150at2759"/>
<feature type="compositionally biased region" description="Low complexity" evidence="1">
    <location>
        <begin position="121"/>
        <end position="142"/>
    </location>
</feature>
<feature type="compositionally biased region" description="Basic and acidic residues" evidence="1">
    <location>
        <begin position="78"/>
        <end position="88"/>
    </location>
</feature>
<name>A0A5C3QDD7_9AGAR</name>
<evidence type="ECO:0000256" key="1">
    <source>
        <dbReference type="SAM" id="MobiDB-lite"/>
    </source>
</evidence>